<feature type="domain" description="DUF676" evidence="3">
    <location>
        <begin position="437"/>
        <end position="630"/>
    </location>
</feature>
<dbReference type="Gene3D" id="3.40.50.1820">
    <property type="entry name" value="alpha/beta hydrolase"/>
    <property type="match status" value="1"/>
</dbReference>
<sequence length="706" mass="80569">MIRQSPYYQQLPDLILACDDLDGLPEQLPIIFEESYINDHEYSDMSKSSLHSFNSDSNLKNRKQYQRKTSQSSNEYQSSSSNLDSTNKLHRKLKKKILNNGDSLDTFESKKSIQLVSYKKKSEYSETETLQNEADVTISSISHHDKLTRIKAELANRHISSPLTSSSTISSLVQENKSVETNSAYANAASASDLLFGTEKQDEITAALNSIDLSIADELDDSFVPDKLSTPKALQNHPSDGSYKSRALYESFRGKVSTLERPKNHLRKSILNHSFSLDEEKPRKNSTQSNKSDPIQLTIKKEHLDSLEQSPVPPVRYKKISRQLSIKKELEKNSLSQYTNEALLKFVHFREDFKSQLVKKLPHSNLYSEFSSYFCTAPYFYNELTPSLTPPGSLSRTNSSRGGSFMSTLTSKSKILNRMFKSEENESIESQEDEDDEKIHLVICVHGLDGNSGDLRLVRTYLELALPGAKMDFLMSEHNQESTFDDIEIMTEQLIKEIEYHLDNYGIDPYRISFIGHSLGNLIIRSTVSHEKFKPYVDKLYTYLSLSGPHLGTLYNSSGLINMGLWLMQKWKKSGSLLQLSLKDNTDLQKTFLYKLSKKKTFEYFKNVLLVASTQDRYVPFHSARIDMCKPALKDSVYGNIYREMLMNILKPIKDNPAINFRRYSAFYTLPNGTSNLIGRAAHVAVLDSEFFVEKLVLVSVAKYFR</sequence>
<feature type="compositionally biased region" description="Polar residues" evidence="2">
    <location>
        <begin position="47"/>
        <end position="58"/>
    </location>
</feature>
<dbReference type="SUPFAM" id="SSF53474">
    <property type="entry name" value="alpha/beta-Hydrolases"/>
    <property type="match status" value="1"/>
</dbReference>
<evidence type="ECO:0000256" key="1">
    <source>
        <dbReference type="ARBA" id="ARBA00007949"/>
    </source>
</evidence>
<evidence type="ECO:0000313" key="4">
    <source>
        <dbReference type="EMBL" id="CAF0926904.1"/>
    </source>
</evidence>
<dbReference type="FunFam" id="3.40.50.1820:FF:000004">
    <property type="entry name" value="Protein FAM135A isoform a"/>
    <property type="match status" value="1"/>
</dbReference>
<evidence type="ECO:0000259" key="3">
    <source>
        <dbReference type="Pfam" id="PF05057"/>
    </source>
</evidence>
<evidence type="ECO:0000313" key="5">
    <source>
        <dbReference type="Proteomes" id="UP000663879"/>
    </source>
</evidence>
<dbReference type="InterPro" id="IPR029058">
    <property type="entry name" value="AB_hydrolase_fold"/>
</dbReference>
<name>A0A814BES8_9BILA</name>
<comment type="caution">
    <text evidence="4">The sequence shown here is derived from an EMBL/GenBank/DDBJ whole genome shotgun (WGS) entry which is preliminary data.</text>
</comment>
<accession>A0A814BES8</accession>
<dbReference type="PANTHER" id="PTHR12482">
    <property type="entry name" value="LIPASE ROG1-RELATED-RELATED"/>
    <property type="match status" value="1"/>
</dbReference>
<protein>
    <recommendedName>
        <fullName evidence="3">DUF676 domain-containing protein</fullName>
    </recommendedName>
</protein>
<feature type="compositionally biased region" description="Low complexity" evidence="2">
    <location>
        <begin position="70"/>
        <end position="85"/>
    </location>
</feature>
<evidence type="ECO:0000256" key="2">
    <source>
        <dbReference type="SAM" id="MobiDB-lite"/>
    </source>
</evidence>
<proteinExistence type="inferred from homology"/>
<dbReference type="EMBL" id="CAJNOC010002334">
    <property type="protein sequence ID" value="CAF0926904.1"/>
    <property type="molecule type" value="Genomic_DNA"/>
</dbReference>
<keyword evidence="5" id="KW-1185">Reference proteome</keyword>
<dbReference type="OrthoDB" id="273452at2759"/>
<dbReference type="Pfam" id="PF05057">
    <property type="entry name" value="DUF676"/>
    <property type="match status" value="1"/>
</dbReference>
<feature type="region of interest" description="Disordered" evidence="2">
    <location>
        <begin position="273"/>
        <end position="295"/>
    </location>
</feature>
<dbReference type="InterPro" id="IPR044294">
    <property type="entry name" value="Lipase-like"/>
</dbReference>
<comment type="similarity">
    <text evidence="1">Belongs to the FAM135 family.</text>
</comment>
<dbReference type="PANTHER" id="PTHR12482:SF5">
    <property type="entry name" value="DUF676 DOMAIN-CONTAINING PROTEIN"/>
    <property type="match status" value="1"/>
</dbReference>
<gene>
    <name evidence="4" type="ORF">OXX778_LOCUS12691</name>
</gene>
<feature type="compositionally biased region" description="Polar residues" evidence="2">
    <location>
        <begin position="285"/>
        <end position="295"/>
    </location>
</feature>
<organism evidence="4 5">
    <name type="scientific">Brachionus calyciflorus</name>
    <dbReference type="NCBI Taxonomy" id="104777"/>
    <lineage>
        <taxon>Eukaryota</taxon>
        <taxon>Metazoa</taxon>
        <taxon>Spiralia</taxon>
        <taxon>Gnathifera</taxon>
        <taxon>Rotifera</taxon>
        <taxon>Eurotatoria</taxon>
        <taxon>Monogononta</taxon>
        <taxon>Pseudotrocha</taxon>
        <taxon>Ploima</taxon>
        <taxon>Brachionidae</taxon>
        <taxon>Brachionus</taxon>
    </lineage>
</organism>
<feature type="region of interest" description="Disordered" evidence="2">
    <location>
        <begin position="47"/>
        <end position="85"/>
    </location>
</feature>
<dbReference type="AlphaFoldDB" id="A0A814BES8"/>
<reference evidence="4" key="1">
    <citation type="submission" date="2021-02" db="EMBL/GenBank/DDBJ databases">
        <authorList>
            <person name="Nowell W R."/>
        </authorList>
    </citation>
    <scope>NUCLEOTIDE SEQUENCE</scope>
    <source>
        <strain evidence="4">Ploen Becks lab</strain>
    </source>
</reference>
<dbReference type="Proteomes" id="UP000663879">
    <property type="component" value="Unassembled WGS sequence"/>
</dbReference>
<dbReference type="InterPro" id="IPR007751">
    <property type="entry name" value="DUF676_lipase-like"/>
</dbReference>